<keyword evidence="1" id="KW-0456">Lyase</keyword>
<sequence length="371" mass="39842">MVANDCLVDSVLFCGGLLCGTACAVAGYVYVAVINPAYNVHGSYTTPIVIMAFVMGVFISGMATTVISAGTKAMLVCITRDPYHSYCADPQLAKDLAQTRPEVFSIMSAASAEYTLIKTRIEGNVGVVELHRPKALNALCTDLFRELNDALARFDQDKNIGAVVLTGSGTRAFAAGADIKEMKDKDFVTNYTKGFLNLWTEQIDRMRKPIIAAVNGYALGGGCELAMMCDIIYAGEKAVFGQPEINLGIIPGAGGTQRLVHAIGKAKAMEMVLTGNAKLTAKEAEAAGLVARIFPIESLVEEAIKIAQEIASKSQPSVQMAKEAVNAAFEMPLSSGLRFERRLFQALFATKDQKEGMAAFAEKRKPNFTHE</sequence>
<comment type="caution">
    <text evidence="1">The sequence shown here is derived from an EMBL/GenBank/DDBJ whole genome shotgun (WGS) entry which is preliminary data.</text>
</comment>
<dbReference type="EMBL" id="JAMZIH010005221">
    <property type="protein sequence ID" value="KAJ1675634.1"/>
    <property type="molecule type" value="Genomic_DNA"/>
</dbReference>
<reference evidence="1" key="1">
    <citation type="submission" date="2022-06" db="EMBL/GenBank/DDBJ databases">
        <title>Phylogenomic reconstructions and comparative analyses of Kickxellomycotina fungi.</title>
        <authorList>
            <person name="Reynolds N.K."/>
            <person name="Stajich J.E."/>
            <person name="Barry K."/>
            <person name="Grigoriev I.V."/>
            <person name="Crous P."/>
            <person name="Smith M.E."/>
        </authorList>
    </citation>
    <scope>NUCLEOTIDE SEQUENCE</scope>
    <source>
        <strain evidence="1">RSA 2271</strain>
    </source>
</reference>
<gene>
    <name evidence="1" type="primary">ECHS1</name>
    <name evidence="1" type="ORF">EV182_000878</name>
</gene>
<dbReference type="EC" id="4.2.1.17" evidence="1"/>
<keyword evidence="2" id="KW-1185">Reference proteome</keyword>
<organism evidence="1 2">
    <name type="scientific">Spiromyces aspiralis</name>
    <dbReference type="NCBI Taxonomy" id="68401"/>
    <lineage>
        <taxon>Eukaryota</taxon>
        <taxon>Fungi</taxon>
        <taxon>Fungi incertae sedis</taxon>
        <taxon>Zoopagomycota</taxon>
        <taxon>Kickxellomycotina</taxon>
        <taxon>Kickxellomycetes</taxon>
        <taxon>Kickxellales</taxon>
        <taxon>Kickxellaceae</taxon>
        <taxon>Spiromyces</taxon>
    </lineage>
</organism>
<dbReference type="Proteomes" id="UP001145114">
    <property type="component" value="Unassembled WGS sequence"/>
</dbReference>
<accession>A0ACC1HMS0</accession>
<name>A0ACC1HMS0_9FUNG</name>
<protein>
    <submittedName>
        <fullName evidence="1">Enoyl-CoA hydratase, mitochondrial</fullName>
        <ecNumber evidence="1">4.2.1.17</ecNumber>
    </submittedName>
</protein>
<evidence type="ECO:0000313" key="2">
    <source>
        <dbReference type="Proteomes" id="UP001145114"/>
    </source>
</evidence>
<evidence type="ECO:0000313" key="1">
    <source>
        <dbReference type="EMBL" id="KAJ1675634.1"/>
    </source>
</evidence>
<proteinExistence type="predicted"/>